<evidence type="ECO:0000313" key="17">
    <source>
        <dbReference type="EMBL" id="QAR31202.1"/>
    </source>
</evidence>
<dbReference type="InterPro" id="IPR016193">
    <property type="entry name" value="Cytidine_deaminase-like"/>
</dbReference>
<evidence type="ECO:0000256" key="10">
    <source>
        <dbReference type="ARBA" id="ARBA00049252"/>
    </source>
</evidence>
<protein>
    <recommendedName>
        <fullName evidence="5 15">Cytidine deaminase</fullName>
        <ecNumber evidence="4 15">3.5.4.5</ecNumber>
    </recommendedName>
    <alternativeName>
        <fullName evidence="9 15">Cytidine aminohydrolase</fullName>
    </alternativeName>
</protein>
<dbReference type="PANTHER" id="PTHR11644">
    <property type="entry name" value="CYTIDINE DEAMINASE"/>
    <property type="match status" value="1"/>
</dbReference>
<feature type="active site" description="Proton donor" evidence="12">
    <location>
        <position position="73"/>
    </location>
</feature>
<dbReference type="GO" id="GO:0072527">
    <property type="term" value="P:pyrimidine-containing compound metabolic process"/>
    <property type="evidence" value="ECO:0007669"/>
    <property type="project" value="UniProtKB-ARBA"/>
</dbReference>
<evidence type="ECO:0000256" key="7">
    <source>
        <dbReference type="ARBA" id="ARBA00022801"/>
    </source>
</evidence>
<accession>A0A410JSR3</accession>
<dbReference type="PROSITE" id="PS51747">
    <property type="entry name" value="CYT_DCMP_DEAMINASES_2"/>
    <property type="match status" value="1"/>
</dbReference>
<evidence type="ECO:0000256" key="1">
    <source>
        <dbReference type="ARBA" id="ARBA00001947"/>
    </source>
</evidence>
<evidence type="ECO:0000256" key="12">
    <source>
        <dbReference type="PIRSR" id="PIRSR606262-1"/>
    </source>
</evidence>
<dbReference type="GO" id="GO:0042802">
    <property type="term" value="F:identical protein binding"/>
    <property type="evidence" value="ECO:0007669"/>
    <property type="project" value="UniProtKB-ARBA"/>
</dbReference>
<feature type="binding site" evidence="13">
    <location>
        <begin position="60"/>
        <end position="66"/>
    </location>
    <ligand>
        <name>substrate</name>
    </ligand>
</feature>
<dbReference type="GO" id="GO:0005829">
    <property type="term" value="C:cytosol"/>
    <property type="evidence" value="ECO:0007669"/>
    <property type="project" value="TreeGrafter"/>
</dbReference>
<comment type="catalytic activity">
    <reaction evidence="11 15">
        <text>cytidine + H2O + H(+) = uridine + NH4(+)</text>
        <dbReference type="Rhea" id="RHEA:16069"/>
        <dbReference type="ChEBI" id="CHEBI:15377"/>
        <dbReference type="ChEBI" id="CHEBI:15378"/>
        <dbReference type="ChEBI" id="CHEBI:16704"/>
        <dbReference type="ChEBI" id="CHEBI:17562"/>
        <dbReference type="ChEBI" id="CHEBI:28938"/>
        <dbReference type="EC" id="3.5.4.5"/>
    </reaction>
</comment>
<feature type="binding site" evidence="14">
    <location>
        <position position="111"/>
    </location>
    <ligand>
        <name>Zn(2+)</name>
        <dbReference type="ChEBI" id="CHEBI:29105"/>
        <note>catalytic</note>
    </ligand>
</feature>
<dbReference type="PANTHER" id="PTHR11644:SF2">
    <property type="entry name" value="CYTIDINE DEAMINASE"/>
    <property type="match status" value="1"/>
</dbReference>
<dbReference type="GO" id="GO:0008270">
    <property type="term" value="F:zinc ion binding"/>
    <property type="evidence" value="ECO:0007669"/>
    <property type="project" value="UniProtKB-UniRule"/>
</dbReference>
<keyword evidence="6 14" id="KW-0479">Metal-binding</keyword>
<keyword evidence="8 14" id="KW-0862">Zinc</keyword>
<dbReference type="Proteomes" id="UP000287701">
    <property type="component" value="Chromosome"/>
</dbReference>
<dbReference type="InterPro" id="IPR006262">
    <property type="entry name" value="Cyt_deam_tetra"/>
</dbReference>
<dbReference type="Gene3D" id="3.40.140.10">
    <property type="entry name" value="Cytidine Deaminase, domain 2"/>
    <property type="match status" value="1"/>
</dbReference>
<dbReference type="EMBL" id="CP035107">
    <property type="protein sequence ID" value="QAR31202.1"/>
    <property type="molecule type" value="Genomic_DNA"/>
</dbReference>
<evidence type="ECO:0000256" key="3">
    <source>
        <dbReference type="ARBA" id="ARBA00006576"/>
    </source>
</evidence>
<dbReference type="OrthoDB" id="9795347at2"/>
<dbReference type="GO" id="GO:0055086">
    <property type="term" value="P:nucleobase-containing small molecule metabolic process"/>
    <property type="evidence" value="ECO:0007669"/>
    <property type="project" value="UniProtKB-ARBA"/>
</dbReference>
<evidence type="ECO:0000256" key="8">
    <source>
        <dbReference type="ARBA" id="ARBA00022833"/>
    </source>
</evidence>
<evidence type="ECO:0000259" key="16">
    <source>
        <dbReference type="PROSITE" id="PS51747"/>
    </source>
</evidence>
<comment type="cofactor">
    <cofactor evidence="1 14 15">
        <name>Zn(2+)</name>
        <dbReference type="ChEBI" id="CHEBI:29105"/>
    </cofactor>
</comment>
<evidence type="ECO:0000313" key="18">
    <source>
        <dbReference type="Proteomes" id="UP000287701"/>
    </source>
</evidence>
<dbReference type="PROSITE" id="PS00903">
    <property type="entry name" value="CYT_DCMP_DEAMINASES_1"/>
    <property type="match status" value="1"/>
</dbReference>
<feature type="binding site" evidence="14">
    <location>
        <position position="71"/>
    </location>
    <ligand>
        <name>Zn(2+)</name>
        <dbReference type="ChEBI" id="CHEBI:29105"/>
        <note>catalytic</note>
    </ligand>
</feature>
<proteinExistence type="inferred from homology"/>
<comment type="catalytic activity">
    <reaction evidence="10 15">
        <text>2'-deoxycytidine + H2O + H(+) = 2'-deoxyuridine + NH4(+)</text>
        <dbReference type="Rhea" id="RHEA:13433"/>
        <dbReference type="ChEBI" id="CHEBI:15377"/>
        <dbReference type="ChEBI" id="CHEBI:15378"/>
        <dbReference type="ChEBI" id="CHEBI:15698"/>
        <dbReference type="ChEBI" id="CHEBI:16450"/>
        <dbReference type="ChEBI" id="CHEBI:28938"/>
        <dbReference type="EC" id="3.5.4.5"/>
    </reaction>
</comment>
<comment type="function">
    <text evidence="2 15">This enzyme scavenges exogenous and endogenous cytidine and 2'-deoxycytidine for UMP synthesis.</text>
</comment>
<feature type="domain" description="CMP/dCMP-type deaminase" evidence="16">
    <location>
        <begin position="19"/>
        <end position="154"/>
    </location>
</feature>
<dbReference type="GO" id="GO:0004126">
    <property type="term" value="F:cytidine deaminase activity"/>
    <property type="evidence" value="ECO:0007669"/>
    <property type="project" value="UniProtKB-UniRule"/>
</dbReference>
<evidence type="ECO:0000256" key="14">
    <source>
        <dbReference type="PIRSR" id="PIRSR606262-3"/>
    </source>
</evidence>
<gene>
    <name evidence="17" type="primary">cdd</name>
    <name evidence="17" type="ORF">EQP59_07565</name>
</gene>
<evidence type="ECO:0000256" key="6">
    <source>
        <dbReference type="ARBA" id="ARBA00022723"/>
    </source>
</evidence>
<name>A0A410JSR3_ORNRH</name>
<sequence length="156" mass="17575">MKEWSFKYEIFSSEKELSKEDKMLLAKAKEAKDRAYAPYSKFLVGCSLLLENGEVFTGNNQENAAYPSGLCAERVTIFAAKSQYPDAVIKKIFITTSAENLKDAVSPCGSCRQVLVEYEKNQVSKIEIYFQGAQAQVIKLFSVCDLLPFVFHSEML</sequence>
<evidence type="ECO:0000256" key="13">
    <source>
        <dbReference type="PIRSR" id="PIRSR606262-2"/>
    </source>
</evidence>
<evidence type="ECO:0000256" key="4">
    <source>
        <dbReference type="ARBA" id="ARBA00012783"/>
    </source>
</evidence>
<keyword evidence="7 15" id="KW-0378">Hydrolase</keyword>
<comment type="similarity">
    <text evidence="3 15">Belongs to the cytidine and deoxycytidylate deaminase family.</text>
</comment>
<evidence type="ECO:0000256" key="5">
    <source>
        <dbReference type="ARBA" id="ARBA00018266"/>
    </source>
</evidence>
<dbReference type="NCBIfam" id="NF004064">
    <property type="entry name" value="PRK05578.1"/>
    <property type="match status" value="1"/>
</dbReference>
<dbReference type="EC" id="3.5.4.5" evidence="4 15"/>
<evidence type="ECO:0000256" key="15">
    <source>
        <dbReference type="RuleBase" id="RU364006"/>
    </source>
</evidence>
<organism evidence="17 18">
    <name type="scientific">Ornithobacterium rhinotracheale</name>
    <dbReference type="NCBI Taxonomy" id="28251"/>
    <lineage>
        <taxon>Bacteria</taxon>
        <taxon>Pseudomonadati</taxon>
        <taxon>Bacteroidota</taxon>
        <taxon>Flavobacteriia</taxon>
        <taxon>Flavobacteriales</taxon>
        <taxon>Weeksellaceae</taxon>
        <taxon>Ornithobacterium</taxon>
    </lineage>
</organism>
<dbReference type="SUPFAM" id="SSF53927">
    <property type="entry name" value="Cytidine deaminase-like"/>
    <property type="match status" value="1"/>
</dbReference>
<dbReference type="InterPro" id="IPR016192">
    <property type="entry name" value="APOBEC/CMP_deaminase_Zn-bd"/>
</dbReference>
<dbReference type="RefSeq" id="WP_128501646.1">
    <property type="nucleotide sequence ID" value="NZ_CP035107.1"/>
</dbReference>
<dbReference type="CDD" id="cd01283">
    <property type="entry name" value="cytidine_deaminase"/>
    <property type="match status" value="1"/>
</dbReference>
<dbReference type="InterPro" id="IPR050202">
    <property type="entry name" value="Cyt/Deoxycyt_deaminase"/>
</dbReference>
<reference evidence="17 18" key="1">
    <citation type="submission" date="2019-01" db="EMBL/GenBank/DDBJ databases">
        <title>Whole Genome of Ornithobacterium rhinotracheale FARPER-174b.</title>
        <authorList>
            <person name="Tataje-Lavanda L.A."/>
            <person name="Montalvan A."/>
            <person name="Montesinos R."/>
            <person name="Zimic M."/>
            <person name="Fernandez-Sanchez M."/>
            <person name="Fernandez-Diaz M."/>
        </authorList>
    </citation>
    <scope>NUCLEOTIDE SEQUENCE [LARGE SCALE GENOMIC DNA]</scope>
    <source>
        <strain evidence="17 18">FARPER-174b</strain>
    </source>
</reference>
<evidence type="ECO:0000256" key="11">
    <source>
        <dbReference type="ARBA" id="ARBA00049558"/>
    </source>
</evidence>
<evidence type="ECO:0000256" key="2">
    <source>
        <dbReference type="ARBA" id="ARBA00003949"/>
    </source>
</evidence>
<dbReference type="Pfam" id="PF00383">
    <property type="entry name" value="dCMP_cyt_deam_1"/>
    <property type="match status" value="1"/>
</dbReference>
<feature type="binding site" evidence="14">
    <location>
        <position position="108"/>
    </location>
    <ligand>
        <name>Zn(2+)</name>
        <dbReference type="ChEBI" id="CHEBI:29105"/>
        <note>catalytic</note>
    </ligand>
</feature>
<dbReference type="AlphaFoldDB" id="A0A410JSR3"/>
<dbReference type="NCBIfam" id="TIGR01354">
    <property type="entry name" value="cyt_deam_tetra"/>
    <property type="match status" value="1"/>
</dbReference>
<dbReference type="InterPro" id="IPR002125">
    <property type="entry name" value="CMP_dCMP_dom"/>
</dbReference>
<evidence type="ECO:0000256" key="9">
    <source>
        <dbReference type="ARBA" id="ARBA00032005"/>
    </source>
</evidence>